<sequence>MTPLPTATHTQTDAADRSTGREPPKPPASLDEIMRQWLINDFKQKVMFPDPDDPSACPTFDGNGSW</sequence>
<reference evidence="2 3" key="1">
    <citation type="submission" date="2014-08" db="EMBL/GenBank/DDBJ databases">
        <authorList>
            <person name="Bunnell A."/>
            <person name="Chain P.S."/>
            <person name="Chertkov O."/>
            <person name="Currie B.J."/>
            <person name="Daligault H.E."/>
            <person name="Davenport K.W."/>
            <person name="Davis C."/>
            <person name="Gleasner C.D."/>
            <person name="Johnson S.L."/>
            <person name="Kaestli M."/>
            <person name="Koren S."/>
            <person name="Kunde Y.A."/>
            <person name="Mayo M."/>
            <person name="McMurry K.K."/>
            <person name="Price E.P."/>
            <person name="Reitenga K.G."/>
            <person name="Robison R."/>
            <person name="Rosovitz M.J."/>
            <person name="Sarovich D.S."/>
            <person name="Teshima H."/>
        </authorList>
    </citation>
    <scope>NUCLEOTIDE SEQUENCE [LARGE SCALE GENOMIC DNA]</scope>
    <source>
        <strain evidence="2 3">MSHR44</strain>
    </source>
</reference>
<dbReference type="GeneID" id="93063733"/>
<protein>
    <submittedName>
        <fullName evidence="2">Uncharacterized protein</fullName>
    </submittedName>
</protein>
<dbReference type="EMBL" id="JQIM01000006">
    <property type="protein sequence ID" value="KGX20221.1"/>
    <property type="molecule type" value="Genomic_DNA"/>
</dbReference>
<proteinExistence type="predicted"/>
<name>A0A095JJ24_BURPE</name>
<evidence type="ECO:0000313" key="3">
    <source>
        <dbReference type="Proteomes" id="UP000030475"/>
    </source>
</evidence>
<gene>
    <name evidence="2" type="ORF">Y036_6316</name>
</gene>
<feature type="region of interest" description="Disordered" evidence="1">
    <location>
        <begin position="1"/>
        <end position="30"/>
    </location>
</feature>
<feature type="compositionally biased region" description="Basic and acidic residues" evidence="1">
    <location>
        <begin position="14"/>
        <end position="24"/>
    </location>
</feature>
<organism evidence="2 3">
    <name type="scientific">Burkholderia pseudomallei</name>
    <name type="common">Pseudomonas pseudomallei</name>
    <dbReference type="NCBI Taxonomy" id="28450"/>
    <lineage>
        <taxon>Bacteria</taxon>
        <taxon>Pseudomonadati</taxon>
        <taxon>Pseudomonadota</taxon>
        <taxon>Betaproteobacteria</taxon>
        <taxon>Burkholderiales</taxon>
        <taxon>Burkholderiaceae</taxon>
        <taxon>Burkholderia</taxon>
        <taxon>pseudomallei group</taxon>
    </lineage>
</organism>
<evidence type="ECO:0000256" key="1">
    <source>
        <dbReference type="SAM" id="MobiDB-lite"/>
    </source>
</evidence>
<dbReference type="Proteomes" id="UP000030475">
    <property type="component" value="Unassembled WGS sequence"/>
</dbReference>
<accession>A0A095JJ24</accession>
<comment type="caution">
    <text evidence="2">The sequence shown here is derived from an EMBL/GenBank/DDBJ whole genome shotgun (WGS) entry which is preliminary data.</text>
</comment>
<evidence type="ECO:0000313" key="2">
    <source>
        <dbReference type="EMBL" id="KGX20221.1"/>
    </source>
</evidence>
<feature type="compositionally biased region" description="Polar residues" evidence="1">
    <location>
        <begin position="1"/>
        <end position="13"/>
    </location>
</feature>
<dbReference type="AlphaFoldDB" id="A0A095JJ24"/>
<dbReference type="KEGG" id="but:X994_5564"/>
<dbReference type="RefSeq" id="WP_004188630.1">
    <property type="nucleotide sequence ID" value="NZ_AP028072.1"/>
</dbReference>